<gene>
    <name evidence="2" type="ORF">PHPALM_15172</name>
</gene>
<reference evidence="2 3" key="1">
    <citation type="journal article" date="2017" name="Genome Biol. Evol.">
        <title>Phytophthora megakarya and P. palmivora, closely related causal agents of cacao black pod rot, underwent increases in genome sizes and gene numbers by different mechanisms.</title>
        <authorList>
            <person name="Ali S.S."/>
            <person name="Shao J."/>
            <person name="Lary D.J."/>
            <person name="Kronmiller B."/>
            <person name="Shen D."/>
            <person name="Strem M.D."/>
            <person name="Amoako-Attah I."/>
            <person name="Akrofi A.Y."/>
            <person name="Begoude B.A."/>
            <person name="Ten Hoopen G.M."/>
            <person name="Coulibaly K."/>
            <person name="Kebe B.I."/>
            <person name="Melnick R.L."/>
            <person name="Guiltinan M.J."/>
            <person name="Tyler B.M."/>
            <person name="Meinhardt L.W."/>
            <person name="Bailey B.A."/>
        </authorList>
    </citation>
    <scope>NUCLEOTIDE SEQUENCE [LARGE SCALE GENOMIC DNA]</scope>
    <source>
        <strain evidence="3">sbr112.9</strain>
    </source>
</reference>
<dbReference type="FunFam" id="1.10.340.70:FF:000001">
    <property type="entry name" value="Retrovirus-related Pol polyprotein from transposon gypsy-like Protein"/>
    <property type="match status" value="1"/>
</dbReference>
<dbReference type="InterPro" id="IPR041588">
    <property type="entry name" value="Integrase_H2C2"/>
</dbReference>
<keyword evidence="3" id="KW-1185">Reference proteome</keyword>
<dbReference type="Pfam" id="PF17921">
    <property type="entry name" value="Integrase_H2C2"/>
    <property type="match status" value="1"/>
</dbReference>
<dbReference type="EMBL" id="NCKW01008107">
    <property type="protein sequence ID" value="POM68646.1"/>
    <property type="molecule type" value="Genomic_DNA"/>
</dbReference>
<dbReference type="PANTHER" id="PTHR37984">
    <property type="entry name" value="PROTEIN CBG26694"/>
    <property type="match status" value="1"/>
</dbReference>
<dbReference type="InterPro" id="IPR050951">
    <property type="entry name" value="Retrovirus_Pol_polyprotein"/>
</dbReference>
<organism evidence="2 3">
    <name type="scientific">Phytophthora palmivora</name>
    <dbReference type="NCBI Taxonomy" id="4796"/>
    <lineage>
        <taxon>Eukaryota</taxon>
        <taxon>Sar</taxon>
        <taxon>Stramenopiles</taxon>
        <taxon>Oomycota</taxon>
        <taxon>Peronosporomycetes</taxon>
        <taxon>Peronosporales</taxon>
        <taxon>Peronosporaceae</taxon>
        <taxon>Phytophthora</taxon>
    </lineage>
</organism>
<evidence type="ECO:0000313" key="3">
    <source>
        <dbReference type="Proteomes" id="UP000237271"/>
    </source>
</evidence>
<feature type="domain" description="Integrase zinc-binding" evidence="1">
    <location>
        <begin position="105"/>
        <end position="163"/>
    </location>
</feature>
<keyword evidence="2" id="KW-0548">Nucleotidyltransferase</keyword>
<dbReference type="OrthoDB" id="4369127at2759"/>
<name>A0A2P4XSX6_9STRA</name>
<dbReference type="GO" id="GO:0003964">
    <property type="term" value="F:RNA-directed DNA polymerase activity"/>
    <property type="evidence" value="ECO:0007669"/>
    <property type="project" value="UniProtKB-KW"/>
</dbReference>
<accession>A0A2P4XSX6</accession>
<dbReference type="Proteomes" id="UP000237271">
    <property type="component" value="Unassembled WGS sequence"/>
</dbReference>
<keyword evidence="2" id="KW-0808">Transferase</keyword>
<comment type="caution">
    <text evidence="2">The sequence shown here is derived from an EMBL/GenBank/DDBJ whole genome shotgun (WGS) entry which is preliminary data.</text>
</comment>
<keyword evidence="2" id="KW-0695">RNA-directed DNA polymerase</keyword>
<proteinExistence type="predicted"/>
<sequence length="199" mass="23105">MKYALVMFRVRATIENKPGKLNVLADALSRRPDYELAHVSRVTADLYDWIHLAYQADENSTTLVWSLFEGKAAKVDNLSARQRSQLHRYELADALLHYRIPCSNDEDLKYDIILEVHDAPMRGHLGLEKTYQTVSQTLWWPHMYKWVVHYVKSCETCQRVKPSTHPWDPLQRFPAPANCWKSMSLDFVFGLPANDKGNT</sequence>
<dbReference type="Gene3D" id="1.10.340.70">
    <property type="match status" value="1"/>
</dbReference>
<evidence type="ECO:0000313" key="2">
    <source>
        <dbReference type="EMBL" id="POM68646.1"/>
    </source>
</evidence>
<protein>
    <submittedName>
        <fullName evidence="2">Reverse transcriptase</fullName>
    </submittedName>
</protein>
<evidence type="ECO:0000259" key="1">
    <source>
        <dbReference type="Pfam" id="PF17921"/>
    </source>
</evidence>
<dbReference type="AlphaFoldDB" id="A0A2P4XSX6"/>
<dbReference type="PANTHER" id="PTHR37984:SF5">
    <property type="entry name" value="PROTEIN NYNRIN-LIKE"/>
    <property type="match status" value="1"/>
</dbReference>